<reference evidence="1 2" key="1">
    <citation type="journal article" date="2016" name="Nat. Commun.">
        <title>Thousands of microbial genomes shed light on interconnected biogeochemical processes in an aquifer system.</title>
        <authorList>
            <person name="Anantharaman K."/>
            <person name="Brown C.T."/>
            <person name="Hug L.A."/>
            <person name="Sharon I."/>
            <person name="Castelle C.J."/>
            <person name="Probst A.J."/>
            <person name="Thomas B.C."/>
            <person name="Singh A."/>
            <person name="Wilkins M.J."/>
            <person name="Karaoz U."/>
            <person name="Brodie E.L."/>
            <person name="Williams K.H."/>
            <person name="Hubbard S.S."/>
            <person name="Banfield J.F."/>
        </authorList>
    </citation>
    <scope>NUCLEOTIDE SEQUENCE [LARGE SCALE GENOMIC DNA]</scope>
</reference>
<dbReference type="GO" id="GO:0003677">
    <property type="term" value="F:DNA binding"/>
    <property type="evidence" value="ECO:0007669"/>
    <property type="project" value="InterPro"/>
</dbReference>
<name>A0A1G2RJA8_9BACT</name>
<dbReference type="GO" id="GO:0004803">
    <property type="term" value="F:transposase activity"/>
    <property type="evidence" value="ECO:0007669"/>
    <property type="project" value="InterPro"/>
</dbReference>
<protein>
    <submittedName>
        <fullName evidence="1">Uncharacterized protein</fullName>
    </submittedName>
</protein>
<dbReference type="EMBL" id="MHUF01000008">
    <property type="protein sequence ID" value="OHA72934.1"/>
    <property type="molecule type" value="Genomic_DNA"/>
</dbReference>
<dbReference type="Proteomes" id="UP000177287">
    <property type="component" value="Unassembled WGS sequence"/>
</dbReference>
<gene>
    <name evidence="1" type="ORF">A3A27_02240</name>
</gene>
<evidence type="ECO:0000313" key="2">
    <source>
        <dbReference type="Proteomes" id="UP000177287"/>
    </source>
</evidence>
<accession>A0A1G2RJA8</accession>
<evidence type="ECO:0000313" key="1">
    <source>
        <dbReference type="EMBL" id="OHA72934.1"/>
    </source>
</evidence>
<organism evidence="1 2">
    <name type="scientific">Candidatus Wildermuthbacteria bacterium RIFCSPLOWO2_01_FULL_47_18</name>
    <dbReference type="NCBI Taxonomy" id="1802460"/>
    <lineage>
        <taxon>Bacteria</taxon>
        <taxon>Candidatus Wildermuthiibacteriota</taxon>
    </lineage>
</organism>
<comment type="caution">
    <text evidence="1">The sequence shown here is derived from an EMBL/GenBank/DDBJ whole genome shotgun (WGS) entry which is preliminary data.</text>
</comment>
<dbReference type="InterPro" id="IPR036515">
    <property type="entry name" value="Transposase_17_sf"/>
</dbReference>
<dbReference type="GO" id="GO:0006313">
    <property type="term" value="P:DNA transposition"/>
    <property type="evidence" value="ECO:0007669"/>
    <property type="project" value="InterPro"/>
</dbReference>
<dbReference type="Gene3D" id="3.30.70.1290">
    <property type="entry name" value="Transposase IS200-like"/>
    <property type="match status" value="1"/>
</dbReference>
<proteinExistence type="predicted"/>
<dbReference type="AlphaFoldDB" id="A0A1G2RJA8"/>
<sequence length="117" mass="13506">MHRLTGGYAWYFNSKYKRTGSLLQGRFKAKHISDNTYLLHASAYVNLNDKVHQLSGRAAKLVRNSWDEYTTNSAGICDKEMVLSQFENSSKYKIFALDNLPFMLSKREGYKELGELE</sequence>